<gene>
    <name evidence="2" type="ORF">PGTUg99_025818</name>
</gene>
<proteinExistence type="predicted"/>
<protein>
    <submittedName>
        <fullName evidence="2">Uncharacterized protein</fullName>
    </submittedName>
</protein>
<evidence type="ECO:0000313" key="2">
    <source>
        <dbReference type="EMBL" id="KAA1121217.1"/>
    </source>
</evidence>
<dbReference type="AlphaFoldDB" id="A0A5B0R6T1"/>
<feature type="compositionally biased region" description="Pro residues" evidence="1">
    <location>
        <begin position="93"/>
        <end position="107"/>
    </location>
</feature>
<reference evidence="2 3" key="1">
    <citation type="submission" date="2019-05" db="EMBL/GenBank/DDBJ databases">
        <title>Emergence of the Ug99 lineage of the wheat stem rust pathogen through somatic hybridization.</title>
        <authorList>
            <person name="Li F."/>
            <person name="Upadhyaya N.M."/>
            <person name="Sperschneider J."/>
            <person name="Matny O."/>
            <person name="Nguyen-Phuc H."/>
            <person name="Mago R."/>
            <person name="Raley C."/>
            <person name="Miller M.E."/>
            <person name="Silverstein K.A.T."/>
            <person name="Henningsen E."/>
            <person name="Hirsch C.D."/>
            <person name="Visser B."/>
            <person name="Pretorius Z.A."/>
            <person name="Steffenson B.J."/>
            <person name="Schwessinger B."/>
            <person name="Dodds P.N."/>
            <person name="Figueroa M."/>
        </authorList>
    </citation>
    <scope>NUCLEOTIDE SEQUENCE [LARGE SCALE GENOMIC DNA]</scope>
    <source>
        <strain evidence="2 3">Ug99</strain>
    </source>
</reference>
<accession>A0A5B0R6T1</accession>
<evidence type="ECO:0000313" key="3">
    <source>
        <dbReference type="Proteomes" id="UP000325313"/>
    </source>
</evidence>
<feature type="region of interest" description="Disordered" evidence="1">
    <location>
        <begin position="79"/>
        <end position="113"/>
    </location>
</feature>
<sequence>MTIQIIFVVMNTKDFNPRAPHIHKPDLVKFLKCLDDTIHLPSSMNKQGLIKLVDQKLGRVFVAPATDCVLQQRSNSPALPVIPGTIDPNTNPQKPPSTQPVLRPPTPDSGDKSVKLEVVPDEKLDRLTHKEEVDPTSTIEPVCIVKPQNTKCKTAIPSSITIAPPPAGGRRILFTLYPSSLSPRDSNLSEVMSRMNIGKKWCVLDPVDPNFKPRLSRLNVGDKWCYIKHGQAGIVCTASIPTNAESAAAVGSLHYWDPKDDNKYKTSLSGSLPDRSFECNDKLDE</sequence>
<comment type="caution">
    <text evidence="2">The sequence shown here is derived from an EMBL/GenBank/DDBJ whole genome shotgun (WGS) entry which is preliminary data.</text>
</comment>
<dbReference type="Proteomes" id="UP000325313">
    <property type="component" value="Unassembled WGS sequence"/>
</dbReference>
<name>A0A5B0R6T1_PUCGR</name>
<evidence type="ECO:0000256" key="1">
    <source>
        <dbReference type="SAM" id="MobiDB-lite"/>
    </source>
</evidence>
<organism evidence="2 3">
    <name type="scientific">Puccinia graminis f. sp. tritici</name>
    <dbReference type="NCBI Taxonomy" id="56615"/>
    <lineage>
        <taxon>Eukaryota</taxon>
        <taxon>Fungi</taxon>
        <taxon>Dikarya</taxon>
        <taxon>Basidiomycota</taxon>
        <taxon>Pucciniomycotina</taxon>
        <taxon>Pucciniomycetes</taxon>
        <taxon>Pucciniales</taxon>
        <taxon>Pucciniaceae</taxon>
        <taxon>Puccinia</taxon>
    </lineage>
</organism>
<dbReference type="EMBL" id="VDEP01000239">
    <property type="protein sequence ID" value="KAA1121217.1"/>
    <property type="molecule type" value="Genomic_DNA"/>
</dbReference>